<dbReference type="AlphaFoldDB" id="A0A9N9RNT9"/>
<feature type="compositionally biased region" description="Acidic residues" evidence="2">
    <location>
        <begin position="568"/>
        <end position="588"/>
    </location>
</feature>
<feature type="region of interest" description="Disordered" evidence="2">
    <location>
        <begin position="564"/>
        <end position="588"/>
    </location>
</feature>
<dbReference type="Pfam" id="PF09184">
    <property type="entry name" value="PPP4R2"/>
    <property type="match status" value="1"/>
</dbReference>
<proteinExistence type="inferred from homology"/>
<dbReference type="GO" id="GO:0030289">
    <property type="term" value="C:protein phosphatase 4 complex"/>
    <property type="evidence" value="ECO:0007669"/>
    <property type="project" value="InterPro"/>
</dbReference>
<evidence type="ECO:0000313" key="3">
    <source>
        <dbReference type="EMBL" id="CAG9800156.1"/>
    </source>
</evidence>
<evidence type="ECO:0000256" key="1">
    <source>
        <dbReference type="ARBA" id="ARBA00009207"/>
    </source>
</evidence>
<evidence type="ECO:0008006" key="5">
    <source>
        <dbReference type="Google" id="ProtNLM"/>
    </source>
</evidence>
<dbReference type="GO" id="GO:0005737">
    <property type="term" value="C:cytoplasm"/>
    <property type="evidence" value="ECO:0007669"/>
    <property type="project" value="TreeGrafter"/>
</dbReference>
<name>A0A9N9RNT9_9DIPT</name>
<dbReference type="Proteomes" id="UP001153620">
    <property type="component" value="Chromosome 1"/>
</dbReference>
<feature type="compositionally biased region" description="Basic and acidic residues" evidence="2">
    <location>
        <begin position="375"/>
        <end position="389"/>
    </location>
</feature>
<protein>
    <recommendedName>
        <fullName evidence="5">Serine/threonine-protein phosphatase 4 regulatory subunit 2</fullName>
    </recommendedName>
</protein>
<feature type="region of interest" description="Disordered" evidence="2">
    <location>
        <begin position="375"/>
        <end position="401"/>
    </location>
</feature>
<reference evidence="3" key="2">
    <citation type="submission" date="2022-10" db="EMBL/GenBank/DDBJ databases">
        <authorList>
            <consortium name="ENA_rothamsted_submissions"/>
            <consortium name="culmorum"/>
            <person name="King R."/>
        </authorList>
    </citation>
    <scope>NUCLEOTIDE SEQUENCE</scope>
</reference>
<accession>A0A9N9RNT9</accession>
<dbReference type="InterPro" id="IPR015267">
    <property type="entry name" value="PPP4R2"/>
</dbReference>
<reference evidence="3" key="1">
    <citation type="submission" date="2022-01" db="EMBL/GenBank/DDBJ databases">
        <authorList>
            <person name="King R."/>
        </authorList>
    </citation>
    <scope>NUCLEOTIDE SEQUENCE</scope>
</reference>
<feature type="region of interest" description="Disordered" evidence="2">
    <location>
        <begin position="138"/>
        <end position="157"/>
    </location>
</feature>
<dbReference type="GO" id="GO:0019888">
    <property type="term" value="F:protein phosphatase regulator activity"/>
    <property type="evidence" value="ECO:0007669"/>
    <property type="project" value="InterPro"/>
</dbReference>
<dbReference type="EMBL" id="OU895877">
    <property type="protein sequence ID" value="CAG9800156.1"/>
    <property type="molecule type" value="Genomic_DNA"/>
</dbReference>
<evidence type="ECO:0000313" key="4">
    <source>
        <dbReference type="Proteomes" id="UP001153620"/>
    </source>
</evidence>
<dbReference type="PANTHER" id="PTHR16487:SF0">
    <property type="entry name" value="PROTEIN PHOSPHATASE 4 REGULATORY SUBUNIT 2-RELATED"/>
    <property type="match status" value="1"/>
</dbReference>
<comment type="similarity">
    <text evidence="1">Belongs to the PPP4R2 family.</text>
</comment>
<keyword evidence="4" id="KW-1185">Reference proteome</keyword>
<dbReference type="PANTHER" id="PTHR16487">
    <property type="entry name" value="PPP4R2-RELATED PROTEIN"/>
    <property type="match status" value="1"/>
</dbReference>
<feature type="region of interest" description="Disordered" evidence="2">
    <location>
        <begin position="211"/>
        <end position="237"/>
    </location>
</feature>
<organism evidence="3 4">
    <name type="scientific">Chironomus riparius</name>
    <dbReference type="NCBI Taxonomy" id="315576"/>
    <lineage>
        <taxon>Eukaryota</taxon>
        <taxon>Metazoa</taxon>
        <taxon>Ecdysozoa</taxon>
        <taxon>Arthropoda</taxon>
        <taxon>Hexapoda</taxon>
        <taxon>Insecta</taxon>
        <taxon>Pterygota</taxon>
        <taxon>Neoptera</taxon>
        <taxon>Endopterygota</taxon>
        <taxon>Diptera</taxon>
        <taxon>Nematocera</taxon>
        <taxon>Chironomoidea</taxon>
        <taxon>Chironomidae</taxon>
        <taxon>Chironominae</taxon>
        <taxon>Chironomus</taxon>
    </lineage>
</organism>
<evidence type="ECO:0000256" key="2">
    <source>
        <dbReference type="SAM" id="MobiDB-lite"/>
    </source>
</evidence>
<dbReference type="OrthoDB" id="341898at2759"/>
<gene>
    <name evidence="3" type="ORF">CHIRRI_LOCUS3106</name>
</gene>
<sequence length="588" mass="65734">MDQPEEILEKLERFNVQKNPEITRELDEYVSFVARTGESVFNWALVKKLYREKLINVITDFYNETPTKELPQYPNVDPFNYETMKKMLIERLDSFSAAPFTIQRISELLADPRKQYSRIDKFMRAVEKNILVVSTVSPGRNRSEESENGDSLDSVGLNGDFSSDVNVDIDMENDGSFTMTKEFNATTIRKEPSHDITTESQETITIKKVASKEEEASTSTIAPSNGEALEPTQTDITIENSSTVTITVCEPSEEPKSVIEEPTVIKTDEKAQVETIQKAEESVIKTDIQHEPITLLTESVEPKIDDALLNEPLRPADDEILPENPETTPLAALENIVANRVEVVVEVTPRIEEQILPKQDVVEPKINDIEVTPKEVEKEVTEPEQKAENVPEIESMPTDDDSGIEAKRIRIESIEKVSEATNIAEEPKIAAVTVDESAEVIKEPAEVQLELKAVELVPESTEIPAIDEPITVIEPVVEVKEIEDIPVAAEPIIETKEPESIPSPVIVEPTVIIEKPLVPAAVEGEMEAVPINTENNMEDDISPAQIPQIQQEIPEMEMAQTANKMDTDDNEGENVLMDTDETEEPMDQ</sequence>
<dbReference type="GO" id="GO:0005634">
    <property type="term" value="C:nucleus"/>
    <property type="evidence" value="ECO:0007669"/>
    <property type="project" value="TreeGrafter"/>
</dbReference>